<keyword evidence="15 23" id="KW-0106">Calcium</keyword>
<dbReference type="InterPro" id="IPR003586">
    <property type="entry name" value="Hint_dom_C"/>
</dbReference>
<dbReference type="AlphaFoldDB" id="A0A6P8GFG6"/>
<keyword evidence="14 23" id="KW-0862">Zinc</keyword>
<dbReference type="GO" id="GO:0005113">
    <property type="term" value="F:patched binding"/>
    <property type="evidence" value="ECO:0007669"/>
    <property type="project" value="TreeGrafter"/>
</dbReference>
<feature type="signal peptide" evidence="26">
    <location>
        <begin position="1"/>
        <end position="23"/>
    </location>
</feature>
<dbReference type="SUPFAM" id="SSF55166">
    <property type="entry name" value="Hedgehog/DD-peptidase"/>
    <property type="match status" value="1"/>
</dbReference>
<evidence type="ECO:0000256" key="1">
    <source>
        <dbReference type="ARBA" id="ARBA00004586"/>
    </source>
</evidence>
<gene>
    <name evidence="30" type="primary">LOC105903006</name>
</gene>
<dbReference type="GO" id="GO:0005789">
    <property type="term" value="C:endoplasmic reticulum membrane"/>
    <property type="evidence" value="ECO:0007669"/>
    <property type="project" value="UniProtKB-SubCell"/>
</dbReference>
<feature type="binding site" evidence="23">
    <location>
        <position position="95"/>
    </location>
    <ligand>
        <name>Ca(2+)</name>
        <dbReference type="ChEBI" id="CHEBI:29108"/>
        <label>1</label>
    </ligand>
</feature>
<dbReference type="GO" id="GO:0000139">
    <property type="term" value="C:Golgi membrane"/>
    <property type="evidence" value="ECO:0007669"/>
    <property type="project" value="UniProtKB-SubCell"/>
</dbReference>
<dbReference type="PANTHER" id="PTHR11889:SF39">
    <property type="entry name" value="INDIAN HEDGEHOG PROTEIN"/>
    <property type="match status" value="1"/>
</dbReference>
<reference evidence="30" key="1">
    <citation type="submission" date="2025-08" db="UniProtKB">
        <authorList>
            <consortium name="RefSeq"/>
        </authorList>
    </citation>
    <scope>IDENTIFICATION</scope>
</reference>
<dbReference type="GO" id="GO:0005886">
    <property type="term" value="C:plasma membrane"/>
    <property type="evidence" value="ECO:0007669"/>
    <property type="project" value="UniProtKB-SubCell"/>
</dbReference>
<dbReference type="OrthoDB" id="5212at2759"/>
<feature type="binding site" evidence="23">
    <location>
        <position position="129"/>
    </location>
    <ligand>
        <name>Ca(2+)</name>
        <dbReference type="ChEBI" id="CHEBI:29108"/>
        <label>2</label>
    </ligand>
</feature>
<comment type="function">
    <molecule>Protein hedgehog</molecule>
    <text evidence="24">The C-terminal part of the hedgehog protein precursor displays an autoproteolysis activity that results in the cleavage of the full-length protein into two parts (N-product and C-product). In addition, the C-terminal part displays a cholesterol transferase activity that results by the covalent attachment of a cholesterol moiety to the C-terminal of the newly generated N-product.</text>
</comment>
<dbReference type="KEGG" id="char:105903006"/>
<feature type="binding site" evidence="23">
    <location>
        <position position="89"/>
    </location>
    <ligand>
        <name>Ca(2+)</name>
        <dbReference type="ChEBI" id="CHEBI:29108"/>
        <label>1</label>
    </ligand>
</feature>
<comment type="subunit">
    <text evidence="21">Interacts with BOC and CDON. Interacts with PTCH1. Interacts with glypican GPC3.</text>
</comment>
<feature type="site" description="Involved in cholesterol transfer" evidence="22">
    <location>
        <position position="246"/>
    </location>
</feature>
<dbReference type="SMART" id="SM00305">
    <property type="entry name" value="HintC"/>
    <property type="match status" value="1"/>
</dbReference>
<comment type="subunit">
    <text evidence="20">Multimer.</text>
</comment>
<dbReference type="GO" id="GO:0010468">
    <property type="term" value="P:regulation of gene expression"/>
    <property type="evidence" value="ECO:0007669"/>
    <property type="project" value="TreeGrafter"/>
</dbReference>
<evidence type="ECO:0000256" key="6">
    <source>
        <dbReference type="ARBA" id="ARBA00022525"/>
    </source>
</evidence>
<keyword evidence="29" id="KW-1185">Reference proteome</keyword>
<feature type="domain" description="Hint" evidence="27">
    <location>
        <begin position="328"/>
        <end position="372"/>
    </location>
</feature>
<keyword evidence="19" id="KW-0449">Lipoprotein</keyword>
<protein>
    <recommendedName>
        <fullName evidence="24">Hedgehog protein</fullName>
    </recommendedName>
</protein>
<evidence type="ECO:0000256" key="19">
    <source>
        <dbReference type="ARBA" id="ARBA00023288"/>
    </source>
</evidence>
<keyword evidence="17 24" id="KW-0472">Membrane</keyword>
<dbReference type="SMART" id="SM00306">
    <property type="entry name" value="HintN"/>
    <property type="match status" value="1"/>
</dbReference>
<dbReference type="Pfam" id="PF01079">
    <property type="entry name" value="Hint"/>
    <property type="match status" value="1"/>
</dbReference>
<feature type="binding site" evidence="23">
    <location>
        <position position="90"/>
    </location>
    <ligand>
        <name>Ca(2+)</name>
        <dbReference type="ChEBI" id="CHEBI:29108"/>
        <label>1</label>
    </ligand>
</feature>
<keyword evidence="5 24" id="KW-1003">Cell membrane</keyword>
<feature type="site" description="Cleavage; by autolysis" evidence="22">
    <location>
        <begin position="197"/>
        <end position="198"/>
    </location>
</feature>
<dbReference type="GO" id="GO:0001708">
    <property type="term" value="P:cell fate specification"/>
    <property type="evidence" value="ECO:0007669"/>
    <property type="project" value="TreeGrafter"/>
</dbReference>
<dbReference type="GO" id="GO:0008233">
    <property type="term" value="F:peptidase activity"/>
    <property type="evidence" value="ECO:0007669"/>
    <property type="project" value="UniProtKB-UniRule"/>
</dbReference>
<keyword evidence="7 24" id="KW-0645">Protease</keyword>
<comment type="function">
    <molecule>Protein hedgehog N-product</molecule>
    <text evidence="24">The dually lipidated hedgehog protein N-product is a morphogen which is essential for a variety of patterning events during development.</text>
</comment>
<keyword evidence="13 24" id="KW-0256">Endoplasmic reticulum</keyword>
<dbReference type="PRINTS" id="PR00632">
    <property type="entry name" value="SONICHHOG"/>
</dbReference>
<evidence type="ECO:0000313" key="29">
    <source>
        <dbReference type="Proteomes" id="UP000515152"/>
    </source>
</evidence>
<evidence type="ECO:0000256" key="14">
    <source>
        <dbReference type="ARBA" id="ARBA00022833"/>
    </source>
</evidence>
<dbReference type="GO" id="GO:0016540">
    <property type="term" value="P:protein autoprocessing"/>
    <property type="evidence" value="ECO:0007669"/>
    <property type="project" value="InterPro"/>
</dbReference>
<comment type="subcellular location">
    <subcellularLocation>
        <location evidence="1">Endoplasmic reticulum membrane</location>
    </subcellularLocation>
    <subcellularLocation>
        <location evidence="2">Secreted</location>
    </subcellularLocation>
</comment>
<dbReference type="Pfam" id="PF01085">
    <property type="entry name" value="HH_signal"/>
    <property type="match status" value="1"/>
</dbReference>
<comment type="subcellular location">
    <molecule>Sonic hedgehog protein</molecule>
    <subcellularLocation>
        <location evidence="24">Endoplasmic reticulum membrane</location>
    </subcellularLocation>
    <subcellularLocation>
        <location evidence="24">Golgi apparatus membrane</location>
    </subcellularLocation>
</comment>
<evidence type="ECO:0000256" key="9">
    <source>
        <dbReference type="ARBA" id="ARBA00022723"/>
    </source>
</evidence>
<keyword evidence="10 24" id="KW-0732">Signal</keyword>
<dbReference type="InterPro" id="IPR001767">
    <property type="entry name" value="Hedgehog_Hint"/>
</dbReference>
<dbReference type="GO" id="GO:0005509">
    <property type="term" value="F:calcium ion binding"/>
    <property type="evidence" value="ECO:0007669"/>
    <property type="project" value="TreeGrafter"/>
</dbReference>
<dbReference type="InterPro" id="IPR000320">
    <property type="entry name" value="Hedgehog_signalling_dom"/>
</dbReference>
<dbReference type="CDD" id="cd00081">
    <property type="entry name" value="Hint"/>
    <property type="match status" value="1"/>
</dbReference>
<feature type="binding site" evidence="23">
    <location>
        <position position="140"/>
    </location>
    <ligand>
        <name>Zn(2+)</name>
        <dbReference type="ChEBI" id="CHEBI:29105"/>
    </ligand>
</feature>
<keyword evidence="8" id="KW-0808">Transferase</keyword>
<keyword evidence="16 24" id="KW-0333">Golgi apparatus</keyword>
<feature type="binding site" evidence="23">
    <location>
        <position position="125"/>
    </location>
    <ligand>
        <name>Ca(2+)</name>
        <dbReference type="ChEBI" id="CHEBI:29108"/>
        <label>1</label>
    </ligand>
</feature>
<dbReference type="InterPro" id="IPR050387">
    <property type="entry name" value="Hedgehog_Signaling"/>
</dbReference>
<evidence type="ECO:0000256" key="3">
    <source>
        <dbReference type="ARBA" id="ARBA00010649"/>
    </source>
</evidence>
<keyword evidence="18" id="KW-0564">Palmitate</keyword>
<keyword evidence="6" id="KW-0964">Secreted</keyword>
<evidence type="ECO:0000259" key="27">
    <source>
        <dbReference type="SMART" id="SM00305"/>
    </source>
</evidence>
<evidence type="ECO:0000256" key="26">
    <source>
        <dbReference type="SAM" id="SignalP"/>
    </source>
</evidence>
<dbReference type="PIRSF" id="PIRSF009400">
    <property type="entry name" value="Peptidase_C46"/>
    <property type="match status" value="1"/>
</dbReference>
<dbReference type="GO" id="GO:0016740">
    <property type="term" value="F:transferase activity"/>
    <property type="evidence" value="ECO:0007669"/>
    <property type="project" value="UniProtKB-KW"/>
</dbReference>
<evidence type="ECO:0000256" key="8">
    <source>
        <dbReference type="ARBA" id="ARBA00022679"/>
    </source>
</evidence>
<dbReference type="InterPro" id="IPR001657">
    <property type="entry name" value="Hedgehog"/>
</dbReference>
<evidence type="ECO:0000256" key="24">
    <source>
        <dbReference type="RuleBase" id="RU280812"/>
    </source>
</evidence>
<feature type="binding site" evidence="23">
    <location>
        <position position="131"/>
    </location>
    <ligand>
        <name>Ca(2+)</name>
        <dbReference type="ChEBI" id="CHEBI:29108"/>
        <label>2</label>
    </ligand>
</feature>
<dbReference type="GO" id="GO:0005615">
    <property type="term" value="C:extracellular space"/>
    <property type="evidence" value="ECO:0007669"/>
    <property type="project" value="TreeGrafter"/>
</dbReference>
<dbReference type="GeneID" id="105903006"/>
<feature type="region of interest" description="Disordered" evidence="25">
    <location>
        <begin position="305"/>
        <end position="327"/>
    </location>
</feature>
<evidence type="ECO:0000256" key="20">
    <source>
        <dbReference type="ARBA" id="ARBA00034131"/>
    </source>
</evidence>
<dbReference type="FunFam" id="3.30.1380.10:FF:000001">
    <property type="entry name" value="Indian hedgehog"/>
    <property type="match status" value="1"/>
</dbReference>
<sequence>MRLQLFLGVFSVCALAFSPVADGCGPGRGYGKRRPPKKLTPLALKQFSPNVAEKTLGASGRYEGKITRNSERFKELTPNYNPDIIFKDEENTGADRLMTQRCKDKLNALAISVMNMWPGVNLRVTEGWDEDGHHSEDSLHYEGRAVDITTSDRDRNKYAMLARLAVEAGFDWVYYESKGHVHCSVKSEHSVAAKTGGCFPGNSLVTLEGGAKKLMCDLRPGERILASSGSDGSGEPLYSEVVTFLDRQPDAHKTFYTLGTARGANLTLTAAHLLFATDAADCSRSALKEAFASDVRPGQCVLTYGQGDEEQEEEEEREEGTQTRKGGVRRGHLTRVTWVEVREGRGAFAPLTRHGTLVVDDVLASCYAAVDQQWLAHWALGPLRALHSLAGSAFGPGTGTHWYARLLHWVGSVLLDPSHFHPWWKIGTI</sequence>
<proteinExistence type="inferred from homology"/>
<evidence type="ECO:0000256" key="7">
    <source>
        <dbReference type="ARBA" id="ARBA00022670"/>
    </source>
</evidence>
<evidence type="ECO:0000256" key="21">
    <source>
        <dbReference type="ARBA" id="ARBA00046976"/>
    </source>
</evidence>
<evidence type="ECO:0000256" key="4">
    <source>
        <dbReference type="ARBA" id="ARBA00022473"/>
    </source>
</evidence>
<evidence type="ECO:0000256" key="16">
    <source>
        <dbReference type="ARBA" id="ARBA00023034"/>
    </source>
</evidence>
<dbReference type="Proteomes" id="UP000515152">
    <property type="component" value="Chromosome 2"/>
</dbReference>
<evidence type="ECO:0000256" key="12">
    <source>
        <dbReference type="ARBA" id="ARBA00022813"/>
    </source>
</evidence>
<evidence type="ECO:0000256" key="5">
    <source>
        <dbReference type="ARBA" id="ARBA00022475"/>
    </source>
</evidence>
<evidence type="ECO:0000256" key="13">
    <source>
        <dbReference type="ARBA" id="ARBA00022824"/>
    </source>
</evidence>
<accession>A0A6P8GFG6</accession>
<evidence type="ECO:0000256" key="25">
    <source>
        <dbReference type="SAM" id="MobiDB-lite"/>
    </source>
</evidence>
<evidence type="ECO:0000256" key="23">
    <source>
        <dbReference type="PIRSR" id="PIRSR009400-2"/>
    </source>
</evidence>
<keyword evidence="9 23" id="KW-0479">Metal-binding</keyword>
<feature type="site" description="Involved in auto-cleavage" evidence="22">
    <location>
        <position position="269"/>
    </location>
</feature>
<feature type="site" description="Essential for auto-cleavage" evidence="22">
    <location>
        <position position="272"/>
    </location>
</feature>
<dbReference type="Gene3D" id="3.30.1380.10">
    <property type="match status" value="1"/>
</dbReference>
<dbReference type="SUPFAM" id="SSF51294">
    <property type="entry name" value="Hedgehog/intein (Hint) domain"/>
    <property type="match status" value="1"/>
</dbReference>
<organism evidence="29 30">
    <name type="scientific">Clupea harengus</name>
    <name type="common">Atlantic herring</name>
    <dbReference type="NCBI Taxonomy" id="7950"/>
    <lineage>
        <taxon>Eukaryota</taxon>
        <taxon>Metazoa</taxon>
        <taxon>Chordata</taxon>
        <taxon>Craniata</taxon>
        <taxon>Vertebrata</taxon>
        <taxon>Euteleostomi</taxon>
        <taxon>Actinopterygii</taxon>
        <taxon>Neopterygii</taxon>
        <taxon>Teleostei</taxon>
        <taxon>Clupei</taxon>
        <taxon>Clupeiformes</taxon>
        <taxon>Clupeoidei</taxon>
        <taxon>Clupeidae</taxon>
        <taxon>Clupea</taxon>
    </lineage>
</organism>
<comment type="subcellular location">
    <molecule>Protein hedgehog N-product</molecule>
    <subcellularLocation>
        <location evidence="24">Cell membrane</location>
        <topology evidence="24">Lipid-anchor</topology>
    </subcellularLocation>
</comment>
<feature type="binding site" evidence="23">
    <location>
        <position position="126"/>
    </location>
    <ligand>
        <name>Ca(2+)</name>
        <dbReference type="ChEBI" id="CHEBI:29108"/>
        <label>1</label>
    </ligand>
</feature>
<feature type="domain" description="Hint" evidence="28">
    <location>
        <begin position="196"/>
        <end position="305"/>
    </location>
</feature>
<dbReference type="RefSeq" id="XP_031437823.1">
    <property type="nucleotide sequence ID" value="XM_031581963.2"/>
</dbReference>
<dbReference type="InterPro" id="IPR003587">
    <property type="entry name" value="Hint_dom_N"/>
</dbReference>
<comment type="similarity">
    <text evidence="3 24">Belongs to the hedgehog family.</text>
</comment>
<dbReference type="InterPro" id="IPR036844">
    <property type="entry name" value="Hint_dom_sf"/>
</dbReference>
<evidence type="ECO:0000259" key="28">
    <source>
        <dbReference type="SMART" id="SM00306"/>
    </source>
</evidence>
<evidence type="ECO:0000256" key="18">
    <source>
        <dbReference type="ARBA" id="ARBA00023139"/>
    </source>
</evidence>
<feature type="binding site" evidence="23">
    <location>
        <position position="182"/>
    </location>
    <ligand>
        <name>Zn(2+)</name>
        <dbReference type="ChEBI" id="CHEBI:29105"/>
    </ligand>
</feature>
<evidence type="ECO:0000256" key="10">
    <source>
        <dbReference type="ARBA" id="ARBA00022729"/>
    </source>
</evidence>
<evidence type="ECO:0000256" key="22">
    <source>
        <dbReference type="PIRSR" id="PIRSR009400-1"/>
    </source>
</evidence>
<evidence type="ECO:0000256" key="15">
    <source>
        <dbReference type="ARBA" id="ARBA00022837"/>
    </source>
</evidence>
<feature type="binding site" evidence="23">
    <location>
        <position position="90"/>
    </location>
    <ligand>
        <name>Ca(2+)</name>
        <dbReference type="ChEBI" id="CHEBI:29108"/>
        <label>2</label>
    </ligand>
</feature>
<feature type="chain" id="PRO_5027699763" description="Hedgehog protein" evidence="26">
    <location>
        <begin position="24"/>
        <end position="429"/>
    </location>
</feature>
<name>A0A6P8GFG6_CLUHA</name>
<keyword evidence="12 24" id="KW-0068">Autocatalytic cleavage</keyword>
<keyword evidence="4 24" id="KW-0217">Developmental protein</keyword>
<feature type="binding site" evidence="23">
    <location>
        <position position="126"/>
    </location>
    <ligand>
        <name>Ca(2+)</name>
        <dbReference type="ChEBI" id="CHEBI:29108"/>
        <label>2</label>
    </ligand>
</feature>
<evidence type="ECO:0000313" key="30">
    <source>
        <dbReference type="RefSeq" id="XP_031437823.1"/>
    </source>
</evidence>
<feature type="binding site" evidence="23">
    <location>
        <position position="147"/>
    </location>
    <ligand>
        <name>Zn(2+)</name>
        <dbReference type="ChEBI" id="CHEBI:29105"/>
    </ligand>
</feature>
<feature type="compositionally biased region" description="Acidic residues" evidence="25">
    <location>
        <begin position="307"/>
        <end position="318"/>
    </location>
</feature>
<evidence type="ECO:0000256" key="11">
    <source>
        <dbReference type="ARBA" id="ARBA00022801"/>
    </source>
</evidence>
<dbReference type="InterPro" id="IPR009045">
    <property type="entry name" value="Zn_M74/Hedgehog-like"/>
</dbReference>
<dbReference type="GO" id="GO:0007267">
    <property type="term" value="P:cell-cell signaling"/>
    <property type="evidence" value="ECO:0007669"/>
    <property type="project" value="InterPro"/>
</dbReference>
<keyword evidence="11 24" id="KW-0378">Hydrolase</keyword>
<dbReference type="PANTHER" id="PTHR11889">
    <property type="entry name" value="HEDGEHOG"/>
    <property type="match status" value="1"/>
</dbReference>
<evidence type="ECO:0000256" key="2">
    <source>
        <dbReference type="ARBA" id="ARBA00004613"/>
    </source>
</evidence>
<dbReference type="Gene3D" id="2.170.16.10">
    <property type="entry name" value="Hedgehog/Intein (Hint) domain"/>
    <property type="match status" value="1"/>
</dbReference>
<evidence type="ECO:0000256" key="17">
    <source>
        <dbReference type="ARBA" id="ARBA00023136"/>
    </source>
</evidence>
<dbReference type="GO" id="GO:0007224">
    <property type="term" value="P:smoothened signaling pathway"/>
    <property type="evidence" value="ECO:0007669"/>
    <property type="project" value="TreeGrafter"/>
</dbReference>